<comment type="caution">
    <text evidence="2">The sequence shown here is derived from an EMBL/GenBank/DDBJ whole genome shotgun (WGS) entry which is preliminary data.</text>
</comment>
<evidence type="ECO:0008006" key="4">
    <source>
        <dbReference type="Google" id="ProtNLM"/>
    </source>
</evidence>
<feature type="region of interest" description="Disordered" evidence="1">
    <location>
        <begin position="26"/>
        <end position="60"/>
    </location>
</feature>
<reference evidence="2 3" key="1">
    <citation type="submission" date="2017-05" db="EMBL/GenBank/DDBJ databases">
        <title>The Genome Sequence of Enterococcus sp. 10A9_DIV0425.</title>
        <authorList>
            <consortium name="The Broad Institute Genomics Platform"/>
            <consortium name="The Broad Institute Genomic Center for Infectious Diseases"/>
            <person name="Earl A."/>
            <person name="Manson A."/>
            <person name="Schwartman J."/>
            <person name="Gilmore M."/>
            <person name="Abouelleil A."/>
            <person name="Cao P."/>
            <person name="Chapman S."/>
            <person name="Cusick C."/>
            <person name="Shea T."/>
            <person name="Young S."/>
            <person name="Neafsey D."/>
            <person name="Nusbaum C."/>
            <person name="Birren B."/>
        </authorList>
    </citation>
    <scope>NUCLEOTIDE SEQUENCE [LARGE SCALE GENOMIC DNA]</scope>
    <source>
        <strain evidence="2 3">10A9_DIV0425</strain>
    </source>
</reference>
<evidence type="ECO:0000313" key="3">
    <source>
        <dbReference type="Proteomes" id="UP000194933"/>
    </source>
</evidence>
<keyword evidence="3" id="KW-1185">Reference proteome</keyword>
<evidence type="ECO:0000256" key="1">
    <source>
        <dbReference type="SAM" id="MobiDB-lite"/>
    </source>
</evidence>
<dbReference type="Proteomes" id="UP000194933">
    <property type="component" value="Unassembled WGS sequence"/>
</dbReference>
<sequence length="263" mass="28770">MKKQLILLLGTIALFGACQKQDKLIEESTTSSSSVSSADATKSDQETTNQESSSYSNTPATKNLTALQQLQQDYPNIPMPNDIPVTTGSLNIAATQIKQGFSVQYYQGEKALPLNDPSLNQETPIASYLYRDGFASSQETINTIQPFTIDTGGRKIDLGHSIVGFQQGAAGSSYLEWQEGNWRFRLRVSNIEGQDPVPQAKEIVNYLESALLPAPEQVGVVMIDSTDASNQHTQVSWQDPTTVYTITNQEPLNALKMAVSMTQ</sequence>
<feature type="compositionally biased region" description="Polar residues" evidence="1">
    <location>
        <begin position="46"/>
        <end position="60"/>
    </location>
</feature>
<proteinExistence type="predicted"/>
<organism evidence="2 3">
    <name type="scientific">Candidatus Enterococcus wittei</name>
    <dbReference type="NCBI Taxonomy" id="1987383"/>
    <lineage>
        <taxon>Bacteria</taxon>
        <taxon>Bacillati</taxon>
        <taxon>Bacillota</taxon>
        <taxon>Bacilli</taxon>
        <taxon>Lactobacillales</taxon>
        <taxon>Enterococcaceae</taxon>
        <taxon>Enterococcus</taxon>
    </lineage>
</organism>
<dbReference type="PROSITE" id="PS51257">
    <property type="entry name" value="PROKAR_LIPOPROTEIN"/>
    <property type="match status" value="1"/>
</dbReference>
<dbReference type="AlphaFoldDB" id="A0A2C9XST9"/>
<accession>A0A2C9XST9</accession>
<dbReference type="EMBL" id="NGMO01000001">
    <property type="protein sequence ID" value="OTP12466.1"/>
    <property type="molecule type" value="Genomic_DNA"/>
</dbReference>
<name>A0A2C9XST9_9ENTE</name>
<evidence type="ECO:0000313" key="2">
    <source>
        <dbReference type="EMBL" id="OTP12466.1"/>
    </source>
</evidence>
<dbReference type="RefSeq" id="WP_086283892.1">
    <property type="nucleotide sequence ID" value="NZ_NGMO01000001.1"/>
</dbReference>
<gene>
    <name evidence="2" type="ORF">A5844_000699</name>
</gene>
<feature type="compositionally biased region" description="Low complexity" evidence="1">
    <location>
        <begin position="28"/>
        <end position="40"/>
    </location>
</feature>
<protein>
    <recommendedName>
        <fullName evidence="4">Lipoprotein</fullName>
    </recommendedName>
</protein>
<dbReference type="STRING" id="1987383.A5844_000699"/>